<dbReference type="GO" id="GO:0005737">
    <property type="term" value="C:cytoplasm"/>
    <property type="evidence" value="ECO:0007669"/>
    <property type="project" value="InterPro"/>
</dbReference>
<accession>C5FZJ6</accession>
<dbReference type="SUPFAM" id="SSF51569">
    <property type="entry name" value="Aldolase"/>
    <property type="match status" value="1"/>
</dbReference>
<evidence type="ECO:0000313" key="9">
    <source>
        <dbReference type="EMBL" id="EEQ35299.1"/>
    </source>
</evidence>
<dbReference type="UniPathway" id="UPA00002">
    <property type="reaction ID" value="UER00468"/>
</dbReference>
<sequence length="289" mass="30716">MAEPSKEAVELMELISRTNPEWRALVHRAKSNVSGPIDVSLYPKPTPTDIAKAMDHTLLAPSATQDQIDALCAEAKQYGFAAVCVRLEWVSRAVENLQGTGIKVACVIGFHEGTHPIPEMIAETRTALEKGATELDMVINYPFLKSGRYSDAFQSVIMIRTATKERRPEIKLKVILETSQLSRDEIIAGCVLSCAASVDFVKTSTGFNGAGANVETVALMRAVVESCSKGAVGIKASGGIRTAEDCVKMIQAGATRIGASAGVNIIKEAQGGQITGRTGAWLAKQLGGV</sequence>
<dbReference type="Proteomes" id="UP000002035">
    <property type="component" value="Unassembled WGS sequence"/>
</dbReference>
<keyword evidence="4" id="KW-0456">Lyase</keyword>
<protein>
    <recommendedName>
        <fullName evidence="2">deoxyribose-phosphate aldolase</fullName>
        <ecNumber evidence="2">4.1.2.4</ecNumber>
    </recommendedName>
    <alternativeName>
        <fullName evidence="6">2-deoxy-D-ribose 5-phosphate aldolase</fullName>
    </alternativeName>
</protein>
<dbReference type="GeneID" id="9227471"/>
<keyword evidence="3" id="KW-0963">Cytoplasm</keyword>
<gene>
    <name evidence="9" type="ORF">MCYG_08118</name>
</gene>
<dbReference type="PANTHER" id="PTHR10889:SF1">
    <property type="entry name" value="DEOXYRIBOSE-PHOSPHATE ALDOLASE"/>
    <property type="match status" value="1"/>
</dbReference>
<dbReference type="AlphaFoldDB" id="C5FZJ6"/>
<dbReference type="CDD" id="cd00959">
    <property type="entry name" value="DeoC"/>
    <property type="match status" value="1"/>
</dbReference>
<evidence type="ECO:0000256" key="6">
    <source>
        <dbReference type="ARBA" id="ARBA00032755"/>
    </source>
</evidence>
<dbReference type="OrthoDB" id="70823at2759"/>
<dbReference type="GO" id="GO:0004139">
    <property type="term" value="F:deoxyribose-phosphate aldolase activity"/>
    <property type="evidence" value="ECO:0007669"/>
    <property type="project" value="UniProtKB-EC"/>
</dbReference>
<dbReference type="OMA" id="MNACIPP"/>
<dbReference type="Gene3D" id="3.20.20.70">
    <property type="entry name" value="Aldolase class I"/>
    <property type="match status" value="1"/>
</dbReference>
<dbReference type="EMBL" id="DS995708">
    <property type="protein sequence ID" value="EEQ35299.1"/>
    <property type="molecule type" value="Genomic_DNA"/>
</dbReference>
<dbReference type="GO" id="GO:0046386">
    <property type="term" value="P:deoxyribose phosphate catabolic process"/>
    <property type="evidence" value="ECO:0007669"/>
    <property type="project" value="UniProtKB-UniPathway"/>
</dbReference>
<evidence type="ECO:0000256" key="7">
    <source>
        <dbReference type="ARBA" id="ARBA00048791"/>
    </source>
</evidence>
<reference evidence="10" key="1">
    <citation type="journal article" date="2012" name="MBio">
        <title>Comparative genome analysis of Trichophyton rubrum and related dermatophytes reveals candidate genes involved in infection.</title>
        <authorList>
            <person name="Martinez D.A."/>
            <person name="Oliver B.G."/>
            <person name="Graeser Y."/>
            <person name="Goldberg J.M."/>
            <person name="Li W."/>
            <person name="Martinez-Rossi N.M."/>
            <person name="Monod M."/>
            <person name="Shelest E."/>
            <person name="Barton R.C."/>
            <person name="Birch E."/>
            <person name="Brakhage A.A."/>
            <person name="Chen Z."/>
            <person name="Gurr S.J."/>
            <person name="Heiman D."/>
            <person name="Heitman J."/>
            <person name="Kosti I."/>
            <person name="Rossi A."/>
            <person name="Saif S."/>
            <person name="Samalova M."/>
            <person name="Saunders C.W."/>
            <person name="Shea T."/>
            <person name="Summerbell R.C."/>
            <person name="Xu J."/>
            <person name="Young S."/>
            <person name="Zeng Q."/>
            <person name="Birren B.W."/>
            <person name="Cuomo C.A."/>
            <person name="White T.C."/>
        </authorList>
    </citation>
    <scope>NUCLEOTIDE SEQUENCE [LARGE SCALE GENOMIC DNA]</scope>
    <source>
        <strain evidence="10">ATCC MYA-4605 / CBS 113480</strain>
    </source>
</reference>
<comment type="catalytic activity">
    <reaction evidence="7">
        <text>2-deoxy-D-ribose 5-phosphate = D-glyceraldehyde 3-phosphate + acetaldehyde</text>
        <dbReference type="Rhea" id="RHEA:12821"/>
        <dbReference type="ChEBI" id="CHEBI:15343"/>
        <dbReference type="ChEBI" id="CHEBI:59776"/>
        <dbReference type="ChEBI" id="CHEBI:62877"/>
        <dbReference type="EC" id="4.1.2.4"/>
    </reaction>
</comment>
<dbReference type="eggNOG" id="KOG3981">
    <property type="taxonomic scope" value="Eukaryota"/>
</dbReference>
<dbReference type="InterPro" id="IPR011343">
    <property type="entry name" value="DeoC"/>
</dbReference>
<name>C5FZJ6_ARTOC</name>
<proteinExistence type="inferred from homology"/>
<dbReference type="Pfam" id="PF01791">
    <property type="entry name" value="DeoC"/>
    <property type="match status" value="1"/>
</dbReference>
<evidence type="ECO:0000256" key="2">
    <source>
        <dbReference type="ARBA" id="ARBA00012515"/>
    </source>
</evidence>
<comment type="similarity">
    <text evidence="1">Belongs to the DeoC/FbaB aldolase family. DeoC type 1 subfamily.</text>
</comment>
<dbReference type="GO" id="GO:0016052">
    <property type="term" value="P:carbohydrate catabolic process"/>
    <property type="evidence" value="ECO:0007669"/>
    <property type="project" value="TreeGrafter"/>
</dbReference>
<dbReference type="InterPro" id="IPR013785">
    <property type="entry name" value="Aldolase_TIM"/>
</dbReference>
<evidence type="ECO:0000313" key="10">
    <source>
        <dbReference type="Proteomes" id="UP000002035"/>
    </source>
</evidence>
<dbReference type="PANTHER" id="PTHR10889">
    <property type="entry name" value="DEOXYRIBOSE-PHOSPHATE ALDOLASE"/>
    <property type="match status" value="1"/>
</dbReference>
<evidence type="ECO:0000256" key="4">
    <source>
        <dbReference type="ARBA" id="ARBA00023239"/>
    </source>
</evidence>
<dbReference type="HAMAP" id="MF_00114">
    <property type="entry name" value="DeoC_type1"/>
    <property type="match status" value="1"/>
</dbReference>
<dbReference type="InterPro" id="IPR028581">
    <property type="entry name" value="DeoC_typeI"/>
</dbReference>
<keyword evidence="5" id="KW-0704">Schiff base</keyword>
<evidence type="ECO:0000256" key="1">
    <source>
        <dbReference type="ARBA" id="ARBA00010936"/>
    </source>
</evidence>
<dbReference type="SMART" id="SM01133">
    <property type="entry name" value="DeoC"/>
    <property type="match status" value="1"/>
</dbReference>
<comment type="function">
    <text evidence="8">Catalyzes a reversible aldol reaction between acetaldehyde and D-glyceraldehyde 3-phosphate to generate 2-deoxy-D-ribose 5-phosphate.</text>
</comment>
<organism evidence="9 10">
    <name type="scientific">Arthroderma otae (strain ATCC MYA-4605 / CBS 113480)</name>
    <name type="common">Microsporum canis</name>
    <dbReference type="NCBI Taxonomy" id="554155"/>
    <lineage>
        <taxon>Eukaryota</taxon>
        <taxon>Fungi</taxon>
        <taxon>Dikarya</taxon>
        <taxon>Ascomycota</taxon>
        <taxon>Pezizomycotina</taxon>
        <taxon>Eurotiomycetes</taxon>
        <taxon>Eurotiomycetidae</taxon>
        <taxon>Onygenales</taxon>
        <taxon>Arthrodermataceae</taxon>
        <taxon>Microsporum</taxon>
    </lineage>
</organism>
<dbReference type="FunFam" id="3.20.20.70:FF:000198">
    <property type="entry name" value="Deoxyribose-phosphate aldolase"/>
    <property type="match status" value="1"/>
</dbReference>
<dbReference type="STRING" id="554155.C5FZJ6"/>
<evidence type="ECO:0000256" key="3">
    <source>
        <dbReference type="ARBA" id="ARBA00022490"/>
    </source>
</evidence>
<dbReference type="GO" id="GO:0009264">
    <property type="term" value="P:deoxyribonucleotide catabolic process"/>
    <property type="evidence" value="ECO:0007669"/>
    <property type="project" value="InterPro"/>
</dbReference>
<dbReference type="NCBIfam" id="TIGR00126">
    <property type="entry name" value="deoC"/>
    <property type="match status" value="1"/>
</dbReference>
<dbReference type="EC" id="4.1.2.4" evidence="2"/>
<evidence type="ECO:0000256" key="8">
    <source>
        <dbReference type="ARBA" id="ARBA00056337"/>
    </source>
</evidence>
<dbReference type="RefSeq" id="XP_002843035.1">
    <property type="nucleotide sequence ID" value="XM_002842989.1"/>
</dbReference>
<dbReference type="InterPro" id="IPR002915">
    <property type="entry name" value="DeoC/FbaB/LacD_aldolase"/>
</dbReference>
<keyword evidence="10" id="KW-1185">Reference proteome</keyword>
<evidence type="ECO:0000256" key="5">
    <source>
        <dbReference type="ARBA" id="ARBA00023270"/>
    </source>
</evidence>
<dbReference type="VEuPathDB" id="FungiDB:MCYG_08118"/>
<dbReference type="HOGENOM" id="CLU_053595_0_1_1"/>